<keyword evidence="3" id="KW-1185">Reference proteome</keyword>
<dbReference type="PANTHER" id="PTHR38248:SF2">
    <property type="entry name" value="FUNK1 11"/>
    <property type="match status" value="1"/>
</dbReference>
<dbReference type="GO" id="GO:0005524">
    <property type="term" value="F:ATP binding"/>
    <property type="evidence" value="ECO:0007669"/>
    <property type="project" value="InterPro"/>
</dbReference>
<dbReference type="InterPro" id="IPR008266">
    <property type="entry name" value="Tyr_kinase_AS"/>
</dbReference>
<sequence length="306" mass="34838">MREQPWRRFVILFSLAANRLRAHYMDRSGLIITRPVLITANPTRLVDMLNTMSLGNGKVYGMDPTMHMCNESCKSKDTQCEVGDQAIGWIEDKQRQKLLIIAILWRSQGLFSRGTTCYRVRDEDGVEYALKDCWVDKEKRNHEEKVLEIVRGIPNVVTLVDAWDVEYEGESDSTLRIRKGHGDKFSPGFRCKYHRRMLLTPCGEPLSAFSSKRELISAFRDFVVAHKAMIGRNVLHGDLSPNNLIIHEGRSFFIDFDHPQIIAQGSTSVRSNGSVSRGSTFNMTRLADLIVGRAPCHICPFAFSMQ</sequence>
<dbReference type="Gene3D" id="1.10.510.10">
    <property type="entry name" value="Transferase(Phosphotransferase) domain 1"/>
    <property type="match status" value="1"/>
</dbReference>
<protein>
    <recommendedName>
        <fullName evidence="1">Protein kinase domain-containing protein</fullName>
    </recommendedName>
</protein>
<dbReference type="STRING" id="930992.A0A0D0AII5"/>
<dbReference type="InterPro" id="IPR000719">
    <property type="entry name" value="Prot_kinase_dom"/>
</dbReference>
<dbReference type="PROSITE" id="PS50011">
    <property type="entry name" value="PROTEIN_KINASE_DOM"/>
    <property type="match status" value="1"/>
</dbReference>
<dbReference type="OrthoDB" id="2636366at2759"/>
<name>A0A0D0AII5_9AGAM</name>
<proteinExistence type="predicted"/>
<dbReference type="Proteomes" id="UP000054485">
    <property type="component" value="Unassembled WGS sequence"/>
</dbReference>
<dbReference type="Pfam" id="PF17667">
    <property type="entry name" value="Pkinase_fungal"/>
    <property type="match status" value="1"/>
</dbReference>
<evidence type="ECO:0000313" key="3">
    <source>
        <dbReference type="Proteomes" id="UP000054485"/>
    </source>
</evidence>
<dbReference type="PANTHER" id="PTHR38248">
    <property type="entry name" value="FUNK1 6"/>
    <property type="match status" value="1"/>
</dbReference>
<dbReference type="InterPro" id="IPR040976">
    <property type="entry name" value="Pkinase_fungal"/>
</dbReference>
<reference evidence="2 3" key="1">
    <citation type="submission" date="2014-04" db="EMBL/GenBank/DDBJ databases">
        <authorList>
            <consortium name="DOE Joint Genome Institute"/>
            <person name="Kuo A."/>
            <person name="Ruytinx J."/>
            <person name="Rineau F."/>
            <person name="Colpaert J."/>
            <person name="Kohler A."/>
            <person name="Nagy L.G."/>
            <person name="Floudas D."/>
            <person name="Copeland A."/>
            <person name="Barry K.W."/>
            <person name="Cichocki N."/>
            <person name="Veneault-Fourrey C."/>
            <person name="LaButti K."/>
            <person name="Lindquist E.A."/>
            <person name="Lipzen A."/>
            <person name="Lundell T."/>
            <person name="Morin E."/>
            <person name="Murat C."/>
            <person name="Sun H."/>
            <person name="Tunlid A."/>
            <person name="Henrissat B."/>
            <person name="Grigoriev I.V."/>
            <person name="Hibbett D.S."/>
            <person name="Martin F."/>
            <person name="Nordberg H.P."/>
            <person name="Cantor M.N."/>
            <person name="Hua S.X."/>
        </authorList>
    </citation>
    <scope>NUCLEOTIDE SEQUENCE [LARGE SCALE GENOMIC DNA]</scope>
    <source>
        <strain evidence="2 3">UH-Slu-Lm8-n1</strain>
    </source>
</reference>
<dbReference type="AlphaFoldDB" id="A0A0D0AII5"/>
<evidence type="ECO:0000259" key="1">
    <source>
        <dbReference type="PROSITE" id="PS50011"/>
    </source>
</evidence>
<dbReference type="InterPro" id="IPR011009">
    <property type="entry name" value="Kinase-like_dom_sf"/>
</dbReference>
<reference evidence="3" key="2">
    <citation type="submission" date="2015-01" db="EMBL/GenBank/DDBJ databases">
        <title>Evolutionary Origins and Diversification of the Mycorrhizal Mutualists.</title>
        <authorList>
            <consortium name="DOE Joint Genome Institute"/>
            <consortium name="Mycorrhizal Genomics Consortium"/>
            <person name="Kohler A."/>
            <person name="Kuo A."/>
            <person name="Nagy L.G."/>
            <person name="Floudas D."/>
            <person name="Copeland A."/>
            <person name="Barry K.W."/>
            <person name="Cichocki N."/>
            <person name="Veneault-Fourrey C."/>
            <person name="LaButti K."/>
            <person name="Lindquist E.A."/>
            <person name="Lipzen A."/>
            <person name="Lundell T."/>
            <person name="Morin E."/>
            <person name="Murat C."/>
            <person name="Riley R."/>
            <person name="Ohm R."/>
            <person name="Sun H."/>
            <person name="Tunlid A."/>
            <person name="Henrissat B."/>
            <person name="Grigoriev I.V."/>
            <person name="Hibbett D.S."/>
            <person name="Martin F."/>
        </authorList>
    </citation>
    <scope>NUCLEOTIDE SEQUENCE [LARGE SCALE GENOMIC DNA]</scope>
    <source>
        <strain evidence="3">UH-Slu-Lm8-n1</strain>
    </source>
</reference>
<dbReference type="EMBL" id="KN835420">
    <property type="protein sequence ID" value="KIK37934.1"/>
    <property type="molecule type" value="Genomic_DNA"/>
</dbReference>
<evidence type="ECO:0000313" key="2">
    <source>
        <dbReference type="EMBL" id="KIK37934.1"/>
    </source>
</evidence>
<accession>A0A0D0AII5</accession>
<gene>
    <name evidence="2" type="ORF">CY34DRAFT_91806</name>
</gene>
<organism evidence="2 3">
    <name type="scientific">Suillus luteus UH-Slu-Lm8-n1</name>
    <dbReference type="NCBI Taxonomy" id="930992"/>
    <lineage>
        <taxon>Eukaryota</taxon>
        <taxon>Fungi</taxon>
        <taxon>Dikarya</taxon>
        <taxon>Basidiomycota</taxon>
        <taxon>Agaricomycotina</taxon>
        <taxon>Agaricomycetes</taxon>
        <taxon>Agaricomycetidae</taxon>
        <taxon>Boletales</taxon>
        <taxon>Suillineae</taxon>
        <taxon>Suillaceae</taxon>
        <taxon>Suillus</taxon>
    </lineage>
</organism>
<dbReference type="SUPFAM" id="SSF56112">
    <property type="entry name" value="Protein kinase-like (PK-like)"/>
    <property type="match status" value="1"/>
</dbReference>
<dbReference type="GO" id="GO:0004672">
    <property type="term" value="F:protein kinase activity"/>
    <property type="evidence" value="ECO:0007669"/>
    <property type="project" value="InterPro"/>
</dbReference>
<feature type="domain" description="Protein kinase" evidence="1">
    <location>
        <begin position="100"/>
        <end position="306"/>
    </location>
</feature>
<dbReference type="InParanoid" id="A0A0D0AII5"/>
<dbReference type="HOGENOM" id="CLU_060051_0_0_1"/>
<dbReference type="PROSITE" id="PS00109">
    <property type="entry name" value="PROTEIN_KINASE_TYR"/>
    <property type="match status" value="1"/>
</dbReference>